<keyword evidence="2" id="KW-1185">Reference proteome</keyword>
<proteinExistence type="predicted"/>
<sequence length="154" mass="17387">MLSNDKFRWTSRELTGTSGDIMEGGPLNLSKTNPSETSESDSLENMRKDREISPNQSISDRGGSSGFNGSNTSASSDQSTTAVTKIINLIDMASDHFKQQRDSLRREKGDEVDFLRNQLKGSLIDEHKLRQQLDAERKKSSELSYDIVRKRMER</sequence>
<evidence type="ECO:0000313" key="3">
    <source>
        <dbReference type="WBParaSite" id="Hba_17861"/>
    </source>
</evidence>
<accession>A0A1I7XJH2</accession>
<feature type="region of interest" description="Disordered" evidence="1">
    <location>
        <begin position="1"/>
        <end position="80"/>
    </location>
</feature>
<dbReference type="AlphaFoldDB" id="A0A1I7XJH2"/>
<dbReference type="Proteomes" id="UP000095283">
    <property type="component" value="Unplaced"/>
</dbReference>
<dbReference type="WBParaSite" id="Hba_17861">
    <property type="protein sequence ID" value="Hba_17861"/>
    <property type="gene ID" value="Hba_17861"/>
</dbReference>
<feature type="compositionally biased region" description="Basic and acidic residues" evidence="1">
    <location>
        <begin position="1"/>
        <end position="11"/>
    </location>
</feature>
<evidence type="ECO:0000256" key="1">
    <source>
        <dbReference type="SAM" id="MobiDB-lite"/>
    </source>
</evidence>
<organism evidence="2 3">
    <name type="scientific">Heterorhabditis bacteriophora</name>
    <name type="common">Entomopathogenic nematode worm</name>
    <dbReference type="NCBI Taxonomy" id="37862"/>
    <lineage>
        <taxon>Eukaryota</taxon>
        <taxon>Metazoa</taxon>
        <taxon>Ecdysozoa</taxon>
        <taxon>Nematoda</taxon>
        <taxon>Chromadorea</taxon>
        <taxon>Rhabditida</taxon>
        <taxon>Rhabditina</taxon>
        <taxon>Rhabditomorpha</taxon>
        <taxon>Strongyloidea</taxon>
        <taxon>Heterorhabditidae</taxon>
        <taxon>Heterorhabditis</taxon>
    </lineage>
</organism>
<feature type="compositionally biased region" description="Low complexity" evidence="1">
    <location>
        <begin position="59"/>
        <end position="76"/>
    </location>
</feature>
<protein>
    <submittedName>
        <fullName evidence="3">NAM-associated domain-containing protein</fullName>
    </submittedName>
</protein>
<evidence type="ECO:0000313" key="2">
    <source>
        <dbReference type="Proteomes" id="UP000095283"/>
    </source>
</evidence>
<reference evidence="3" key="1">
    <citation type="submission" date="2016-11" db="UniProtKB">
        <authorList>
            <consortium name="WormBaseParasite"/>
        </authorList>
    </citation>
    <scope>IDENTIFICATION</scope>
</reference>
<name>A0A1I7XJH2_HETBA</name>